<protein>
    <submittedName>
        <fullName evidence="9">Class I tRNA ligase family protein</fullName>
    </submittedName>
</protein>
<keyword evidence="2 6" id="KW-0547">Nucleotide-binding</keyword>
<sequence length="428" mass="53052">MIITIAMPYINGIIHIGHIYELYISNIYYKIFKKYFKCKIYTGLDCHGLIKKNNILKLEFLNKKKINYFNFKILQKKTNTFINKRITNWFFIFFCDKNFCFGKSSLKFFNYKKKFFIPDKYIKIICKKCNFEVENFYCINCNKNNNFKFKIKIFKNISIKKNNNIYLKNYIFKDWDFTRNGVYNGFKIISKKTIFFYVWFDALISYISNNIFFLKEKIYETNFIQFFGKDIIYFHHIFNIILKFLSFKKTIFFIHGFIKCKNKISKSENEKILKINKKLLNFFFLINIKNDINDVDYNINYIKLTYKKIFLNKIINFFFRIIKIFEKFDNKIIDYFFFKKNSIIFYIFYKNNFNFFIKKKIFNIFKINKIFDLNKFWKKKNFFLIHYFNSKLFSFYMKKINFFLNSINKKQLINKIYKNYRLFKLNNI</sequence>
<evidence type="ECO:0000259" key="8">
    <source>
        <dbReference type="Pfam" id="PF09334"/>
    </source>
</evidence>
<dbReference type="GO" id="GO:0004825">
    <property type="term" value="F:methionine-tRNA ligase activity"/>
    <property type="evidence" value="ECO:0007669"/>
    <property type="project" value="InterPro"/>
</dbReference>
<proteinExistence type="inferred from homology"/>
<keyword evidence="4 6" id="KW-0648">Protein biosynthesis</keyword>
<keyword evidence="5 6" id="KW-0030">Aminoacyl-tRNA synthetase</keyword>
<name>A0AAJ6FCA7_CARRU</name>
<evidence type="ECO:0000256" key="5">
    <source>
        <dbReference type="ARBA" id="ARBA00023146"/>
    </source>
</evidence>
<keyword evidence="7" id="KW-0812">Transmembrane</keyword>
<evidence type="ECO:0000256" key="4">
    <source>
        <dbReference type="ARBA" id="ARBA00022917"/>
    </source>
</evidence>
<reference evidence="9" key="1">
    <citation type="submission" date="2022-02" db="EMBL/GenBank/DDBJ databases">
        <title>Long-read sequencing of the primary endosymbionts of Cacopsylla melanoneura.</title>
        <authorList>
            <person name="Dittmer J."/>
            <person name="Corretto E."/>
            <person name="Stauffer C."/>
            <person name="Schuler H."/>
        </authorList>
    </citation>
    <scope>NUCLEOTIDE SEQUENCE</scope>
    <source>
        <strain evidence="9">Cmel4</strain>
    </source>
</reference>
<keyword evidence="1 6" id="KW-0436">Ligase</keyword>
<dbReference type="SUPFAM" id="SSF52374">
    <property type="entry name" value="Nucleotidylyl transferase"/>
    <property type="match status" value="1"/>
</dbReference>
<feature type="domain" description="Methionyl/Leucyl tRNA synthetase" evidence="8">
    <location>
        <begin position="168"/>
        <end position="321"/>
    </location>
</feature>
<dbReference type="PANTHER" id="PTHR43326:SF1">
    <property type="entry name" value="METHIONINE--TRNA LIGASE, MITOCHONDRIAL"/>
    <property type="match status" value="1"/>
</dbReference>
<evidence type="ECO:0000256" key="7">
    <source>
        <dbReference type="SAM" id="Phobius"/>
    </source>
</evidence>
<comment type="similarity">
    <text evidence="6">Belongs to the class-I aminoacyl-tRNA synthetase family.</text>
</comment>
<dbReference type="Pfam" id="PF09334">
    <property type="entry name" value="tRNA-synt_1g"/>
    <property type="match status" value="2"/>
</dbReference>
<gene>
    <name evidence="9" type="ORF">MEJ65_00690</name>
</gene>
<feature type="domain" description="Methionyl/Leucyl tRNA synthetase" evidence="8">
    <location>
        <begin position="2"/>
        <end position="142"/>
    </location>
</feature>
<dbReference type="GO" id="GO:0005524">
    <property type="term" value="F:ATP binding"/>
    <property type="evidence" value="ECO:0007669"/>
    <property type="project" value="UniProtKB-KW"/>
</dbReference>
<dbReference type="InterPro" id="IPR023457">
    <property type="entry name" value="Met-tRNA_synth_2"/>
</dbReference>
<dbReference type="EMBL" id="CP092148">
    <property type="protein sequence ID" value="WGS67174.1"/>
    <property type="molecule type" value="Genomic_DNA"/>
</dbReference>
<dbReference type="PANTHER" id="PTHR43326">
    <property type="entry name" value="METHIONYL-TRNA SYNTHETASE"/>
    <property type="match status" value="1"/>
</dbReference>
<accession>A0AAJ6FCA7</accession>
<dbReference type="InterPro" id="IPR014729">
    <property type="entry name" value="Rossmann-like_a/b/a_fold"/>
</dbReference>
<evidence type="ECO:0000256" key="1">
    <source>
        <dbReference type="ARBA" id="ARBA00022598"/>
    </source>
</evidence>
<dbReference type="GO" id="GO:0006431">
    <property type="term" value="P:methionyl-tRNA aminoacylation"/>
    <property type="evidence" value="ECO:0007669"/>
    <property type="project" value="TreeGrafter"/>
</dbReference>
<evidence type="ECO:0000313" key="10">
    <source>
        <dbReference type="Proteomes" id="UP001237869"/>
    </source>
</evidence>
<dbReference type="RefSeq" id="WP_280956209.1">
    <property type="nucleotide sequence ID" value="NZ_CP092148.1"/>
</dbReference>
<dbReference type="Proteomes" id="UP001237869">
    <property type="component" value="Chromosome"/>
</dbReference>
<dbReference type="PROSITE" id="PS00178">
    <property type="entry name" value="AA_TRNA_LIGASE_I"/>
    <property type="match status" value="1"/>
</dbReference>
<evidence type="ECO:0000256" key="6">
    <source>
        <dbReference type="RuleBase" id="RU363039"/>
    </source>
</evidence>
<feature type="transmembrane region" description="Helical" evidence="7">
    <location>
        <begin position="233"/>
        <end position="258"/>
    </location>
</feature>
<evidence type="ECO:0000256" key="2">
    <source>
        <dbReference type="ARBA" id="ARBA00022741"/>
    </source>
</evidence>
<keyword evidence="7" id="KW-0472">Membrane</keyword>
<dbReference type="Gene3D" id="3.40.50.620">
    <property type="entry name" value="HUPs"/>
    <property type="match status" value="1"/>
</dbReference>
<feature type="transmembrane region" description="Helical" evidence="7">
    <location>
        <begin position="194"/>
        <end position="213"/>
    </location>
</feature>
<evidence type="ECO:0000256" key="3">
    <source>
        <dbReference type="ARBA" id="ARBA00022840"/>
    </source>
</evidence>
<organism evidence="9 10">
    <name type="scientific">Carsonella ruddii</name>
    <dbReference type="NCBI Taxonomy" id="114186"/>
    <lineage>
        <taxon>Bacteria</taxon>
        <taxon>Pseudomonadati</taxon>
        <taxon>Pseudomonadota</taxon>
        <taxon>Gammaproteobacteria</taxon>
        <taxon>Oceanospirillales</taxon>
        <taxon>Halomonadaceae</taxon>
        <taxon>Zymobacter group</taxon>
        <taxon>Candidatus Carsonella</taxon>
    </lineage>
</organism>
<dbReference type="InterPro" id="IPR015413">
    <property type="entry name" value="Methionyl/Leucyl_tRNA_Synth"/>
</dbReference>
<keyword evidence="7" id="KW-1133">Transmembrane helix</keyword>
<dbReference type="AlphaFoldDB" id="A0AAJ6FCA7"/>
<keyword evidence="3 6" id="KW-0067">ATP-binding</keyword>
<dbReference type="InterPro" id="IPR001412">
    <property type="entry name" value="aa-tRNA-synth_I_CS"/>
</dbReference>
<evidence type="ECO:0000313" key="9">
    <source>
        <dbReference type="EMBL" id="WGS67174.1"/>
    </source>
</evidence>